<dbReference type="OrthoDB" id="6435261at2759"/>
<sequence>MFNRQNVHTWSLKNPRYAVKVRHQLRWSINVWCGIFKDRLIGGTRVFYEGNLTEQRYLELLQDLTTDFVENLPLHQLQNVWFQHDDTPLHKISNVKQYLMKTFQNQVIGYGGFVKWPRAHLT</sequence>
<protein>
    <recommendedName>
        <fullName evidence="3">Tc1-like transposase DDE domain-containing protein</fullName>
    </recommendedName>
</protein>
<evidence type="ECO:0000313" key="2">
    <source>
        <dbReference type="Proteomes" id="UP000499080"/>
    </source>
</evidence>
<proteinExistence type="predicted"/>
<name>A0A4Y2IC72_ARAVE</name>
<reference evidence="1 2" key="1">
    <citation type="journal article" date="2019" name="Sci. Rep.">
        <title>Orb-weaving spider Araneus ventricosus genome elucidates the spidroin gene catalogue.</title>
        <authorList>
            <person name="Kono N."/>
            <person name="Nakamura H."/>
            <person name="Ohtoshi R."/>
            <person name="Moran D.A.P."/>
            <person name="Shinohara A."/>
            <person name="Yoshida Y."/>
            <person name="Fujiwara M."/>
            <person name="Mori M."/>
            <person name="Tomita M."/>
            <person name="Arakawa K."/>
        </authorList>
    </citation>
    <scope>NUCLEOTIDE SEQUENCE [LARGE SCALE GENOMIC DNA]</scope>
</reference>
<dbReference type="InterPro" id="IPR036397">
    <property type="entry name" value="RNaseH_sf"/>
</dbReference>
<gene>
    <name evidence="1" type="ORF">AVEN_214585_1</name>
</gene>
<keyword evidence="2" id="KW-1185">Reference proteome</keyword>
<dbReference type="EMBL" id="BGPR01002547">
    <property type="protein sequence ID" value="GBM75263.1"/>
    <property type="molecule type" value="Genomic_DNA"/>
</dbReference>
<evidence type="ECO:0008006" key="3">
    <source>
        <dbReference type="Google" id="ProtNLM"/>
    </source>
</evidence>
<dbReference type="Proteomes" id="UP000499080">
    <property type="component" value="Unassembled WGS sequence"/>
</dbReference>
<dbReference type="PANTHER" id="PTHR47326:SF1">
    <property type="entry name" value="HTH PSQ-TYPE DOMAIN-CONTAINING PROTEIN"/>
    <property type="match status" value="1"/>
</dbReference>
<dbReference type="PANTHER" id="PTHR47326">
    <property type="entry name" value="TRANSPOSABLE ELEMENT TC3 TRANSPOSASE-LIKE PROTEIN"/>
    <property type="match status" value="1"/>
</dbReference>
<dbReference type="Gene3D" id="3.30.420.10">
    <property type="entry name" value="Ribonuclease H-like superfamily/Ribonuclease H"/>
    <property type="match status" value="1"/>
</dbReference>
<comment type="caution">
    <text evidence="1">The sequence shown here is derived from an EMBL/GenBank/DDBJ whole genome shotgun (WGS) entry which is preliminary data.</text>
</comment>
<evidence type="ECO:0000313" key="1">
    <source>
        <dbReference type="EMBL" id="GBM75263.1"/>
    </source>
</evidence>
<dbReference type="GO" id="GO:0003676">
    <property type="term" value="F:nucleic acid binding"/>
    <property type="evidence" value="ECO:0007669"/>
    <property type="project" value="InterPro"/>
</dbReference>
<dbReference type="AlphaFoldDB" id="A0A4Y2IC72"/>
<accession>A0A4Y2IC72</accession>
<organism evidence="1 2">
    <name type="scientific">Araneus ventricosus</name>
    <name type="common">Orbweaver spider</name>
    <name type="synonym">Epeira ventricosa</name>
    <dbReference type="NCBI Taxonomy" id="182803"/>
    <lineage>
        <taxon>Eukaryota</taxon>
        <taxon>Metazoa</taxon>
        <taxon>Ecdysozoa</taxon>
        <taxon>Arthropoda</taxon>
        <taxon>Chelicerata</taxon>
        <taxon>Arachnida</taxon>
        <taxon>Araneae</taxon>
        <taxon>Araneomorphae</taxon>
        <taxon>Entelegynae</taxon>
        <taxon>Araneoidea</taxon>
        <taxon>Araneidae</taxon>
        <taxon>Araneus</taxon>
    </lineage>
</organism>